<evidence type="ECO:0000256" key="6">
    <source>
        <dbReference type="ARBA" id="ARBA00022989"/>
    </source>
</evidence>
<feature type="transmembrane region" description="Helical" evidence="8">
    <location>
        <begin position="96"/>
        <end position="114"/>
    </location>
</feature>
<evidence type="ECO:0000313" key="9">
    <source>
        <dbReference type="EMBL" id="NNU80861.1"/>
    </source>
</evidence>
<dbReference type="PANTHER" id="PTHR30269">
    <property type="entry name" value="TRANSMEMBRANE PROTEIN YFCA"/>
    <property type="match status" value="1"/>
</dbReference>
<feature type="transmembrane region" description="Helical" evidence="8">
    <location>
        <begin position="226"/>
        <end position="243"/>
    </location>
</feature>
<dbReference type="InterPro" id="IPR052017">
    <property type="entry name" value="TSUP"/>
</dbReference>
<keyword evidence="5 8" id="KW-0812">Transmembrane</keyword>
<evidence type="ECO:0000256" key="7">
    <source>
        <dbReference type="ARBA" id="ARBA00023136"/>
    </source>
</evidence>
<dbReference type="PANTHER" id="PTHR30269:SF37">
    <property type="entry name" value="MEMBRANE TRANSPORTER PROTEIN"/>
    <property type="match status" value="1"/>
</dbReference>
<comment type="subcellular location">
    <subcellularLocation>
        <location evidence="1 8">Cell membrane</location>
        <topology evidence="1 8">Multi-pass membrane protein</topology>
    </subcellularLocation>
</comment>
<name>A0A849L3X7_9RHOB</name>
<keyword evidence="10" id="KW-1185">Reference proteome</keyword>
<feature type="transmembrane region" description="Helical" evidence="8">
    <location>
        <begin position="68"/>
        <end position="90"/>
    </location>
</feature>
<dbReference type="Proteomes" id="UP000572377">
    <property type="component" value="Unassembled WGS sequence"/>
</dbReference>
<dbReference type="GO" id="GO:0005886">
    <property type="term" value="C:plasma membrane"/>
    <property type="evidence" value="ECO:0007669"/>
    <property type="project" value="UniProtKB-SubCell"/>
</dbReference>
<evidence type="ECO:0000256" key="8">
    <source>
        <dbReference type="RuleBase" id="RU363041"/>
    </source>
</evidence>
<evidence type="ECO:0000256" key="1">
    <source>
        <dbReference type="ARBA" id="ARBA00004651"/>
    </source>
</evidence>
<comment type="similarity">
    <text evidence="2 8">Belongs to the 4-toluene sulfonate uptake permease (TSUP) (TC 2.A.102) family.</text>
</comment>
<reference evidence="9 10" key="1">
    <citation type="submission" date="2020-05" db="EMBL/GenBank/DDBJ databases">
        <title>Gimesia benthica sp. nov., a novel planctomycete isolated from a deep-sea water sample of the Northwest Indian Ocean.</title>
        <authorList>
            <person name="Wang J."/>
            <person name="Ruan C."/>
            <person name="Song L."/>
            <person name="Zhu Y."/>
            <person name="Li A."/>
            <person name="Zheng X."/>
            <person name="Wang L."/>
            <person name="Lu Z."/>
            <person name="Huang Y."/>
            <person name="Du W."/>
            <person name="Zhou Y."/>
            <person name="Huang L."/>
            <person name="Dai X."/>
        </authorList>
    </citation>
    <scope>NUCLEOTIDE SEQUENCE [LARGE SCALE GENOMIC DNA]</scope>
    <source>
        <strain evidence="9 10">YYQ-30</strain>
    </source>
</reference>
<dbReference type="Pfam" id="PF01925">
    <property type="entry name" value="TauE"/>
    <property type="match status" value="1"/>
</dbReference>
<keyword evidence="6 8" id="KW-1133">Transmembrane helix</keyword>
<accession>A0A849L3X7</accession>
<dbReference type="InterPro" id="IPR002781">
    <property type="entry name" value="TM_pro_TauE-like"/>
</dbReference>
<feature type="transmembrane region" description="Helical" evidence="8">
    <location>
        <begin position="32"/>
        <end position="56"/>
    </location>
</feature>
<feature type="transmembrane region" description="Helical" evidence="8">
    <location>
        <begin position="134"/>
        <end position="157"/>
    </location>
</feature>
<evidence type="ECO:0000256" key="3">
    <source>
        <dbReference type="ARBA" id="ARBA00022448"/>
    </source>
</evidence>
<dbReference type="EMBL" id="JABFBC010000001">
    <property type="protein sequence ID" value="NNU80861.1"/>
    <property type="molecule type" value="Genomic_DNA"/>
</dbReference>
<keyword evidence="3" id="KW-0813">Transport</keyword>
<keyword evidence="7 8" id="KW-0472">Membrane</keyword>
<evidence type="ECO:0000313" key="10">
    <source>
        <dbReference type="Proteomes" id="UP000572377"/>
    </source>
</evidence>
<evidence type="ECO:0000256" key="4">
    <source>
        <dbReference type="ARBA" id="ARBA00022475"/>
    </source>
</evidence>
<evidence type="ECO:0000256" key="5">
    <source>
        <dbReference type="ARBA" id="ARBA00022692"/>
    </source>
</evidence>
<proteinExistence type="inferred from homology"/>
<feature type="transmembrane region" description="Helical" evidence="8">
    <location>
        <begin position="163"/>
        <end position="186"/>
    </location>
</feature>
<gene>
    <name evidence="9" type="ORF">HMH01_10465</name>
</gene>
<comment type="caution">
    <text evidence="9">The sequence shown here is derived from an EMBL/GenBank/DDBJ whole genome shotgun (WGS) entry which is preliminary data.</text>
</comment>
<evidence type="ECO:0000256" key="2">
    <source>
        <dbReference type="ARBA" id="ARBA00009142"/>
    </source>
</evidence>
<feature type="transmembrane region" description="Helical" evidence="8">
    <location>
        <begin position="193"/>
        <end position="214"/>
    </location>
</feature>
<organism evidence="9 10">
    <name type="scientific">Halovulum dunhuangense</name>
    <dbReference type="NCBI Taxonomy" id="1505036"/>
    <lineage>
        <taxon>Bacteria</taxon>
        <taxon>Pseudomonadati</taxon>
        <taxon>Pseudomonadota</taxon>
        <taxon>Alphaproteobacteria</taxon>
        <taxon>Rhodobacterales</taxon>
        <taxon>Paracoccaceae</taxon>
        <taxon>Halovulum</taxon>
    </lineage>
</organism>
<protein>
    <recommendedName>
        <fullName evidence="8">Probable membrane transporter protein</fullName>
    </recommendedName>
</protein>
<keyword evidence="4 8" id="KW-1003">Cell membrane</keyword>
<sequence length="244" mass="25757">MHELFFAAIAFAAGGVLKGATGAGAPIVVIPVLAMLYDVPTAVAIFAVPSLLANIWQGWAHRGTHLPWRFVWIFALGGGAGVVVGTVLLARLDSEVLLLTVAFVVLAYLAFRLMRPDWSLPFAAARRVGGAAGFLGGILQGASGISAPVSITFLNALRLERTVFISTISIFFAVVSAVQMPALMHFDLMNAELFGLGLAALAVQAMAMPVGAWLAGRVSRQTFDRIIMGLLTVIALRLIFTALP</sequence>
<dbReference type="AlphaFoldDB" id="A0A849L3X7"/>
<dbReference type="RefSeq" id="WP_171325057.1">
    <property type="nucleotide sequence ID" value="NZ_JABFBC010000001.1"/>
</dbReference>